<dbReference type="STRING" id="56408.A0A1E5RBF3"/>
<name>A0A1E5RBF3_9ASCO</name>
<keyword evidence="1" id="KW-0689">Ribosomal protein</keyword>
<dbReference type="GO" id="GO:0003735">
    <property type="term" value="F:structural constituent of ribosome"/>
    <property type="evidence" value="ECO:0007669"/>
    <property type="project" value="TreeGrafter"/>
</dbReference>
<proteinExistence type="predicted"/>
<reference evidence="2" key="1">
    <citation type="journal article" date="2016" name="Genome Announc.">
        <title>Genome sequences of three species of Hanseniaspora isolated from spontaneous wine fermentations.</title>
        <authorList>
            <person name="Sternes P.R."/>
            <person name="Lee D."/>
            <person name="Kutyna D.R."/>
            <person name="Borneman A.R."/>
        </authorList>
    </citation>
    <scope>NUCLEOTIDE SEQUENCE [LARGE SCALE GENOMIC DNA]</scope>
    <source>
        <strain evidence="2">AWRI3579</strain>
    </source>
</reference>
<accession>A0A1E5RBF3</accession>
<dbReference type="PANTHER" id="PTHR28266:SF1">
    <property type="entry name" value="LARGE RIBOSOMAL SUBUNIT PROTEIN ML58"/>
    <property type="match status" value="1"/>
</dbReference>
<dbReference type="GO" id="GO:0005762">
    <property type="term" value="C:mitochondrial large ribosomal subunit"/>
    <property type="evidence" value="ECO:0007669"/>
    <property type="project" value="TreeGrafter"/>
</dbReference>
<evidence type="ECO:0000313" key="1">
    <source>
        <dbReference type="EMBL" id="OEJ84230.1"/>
    </source>
</evidence>
<dbReference type="PANTHER" id="PTHR28266">
    <property type="entry name" value="54S RIBOSOMAL PROTEIN L20, MITOCHONDRIAL"/>
    <property type="match status" value="1"/>
</dbReference>
<gene>
    <name evidence="1" type="ORF">AWRI3579_g2509</name>
</gene>
<keyword evidence="2" id="KW-1185">Reference proteome</keyword>
<dbReference type="EMBL" id="LPNM01000008">
    <property type="protein sequence ID" value="OEJ84230.1"/>
    <property type="molecule type" value="Genomic_DNA"/>
</dbReference>
<dbReference type="Pfam" id="PF12824">
    <property type="entry name" value="MRP-L20"/>
    <property type="match status" value="1"/>
</dbReference>
<organism evidence="1 2">
    <name type="scientific">Hanseniaspora osmophila</name>
    <dbReference type="NCBI Taxonomy" id="56408"/>
    <lineage>
        <taxon>Eukaryota</taxon>
        <taxon>Fungi</taxon>
        <taxon>Dikarya</taxon>
        <taxon>Ascomycota</taxon>
        <taxon>Saccharomycotina</taxon>
        <taxon>Saccharomycetes</taxon>
        <taxon>Saccharomycodales</taxon>
        <taxon>Saccharomycodaceae</taxon>
        <taxon>Hanseniaspora</taxon>
    </lineage>
</organism>
<dbReference type="FunCoup" id="A0A1E5RBF3">
    <property type="interactions" value="172"/>
</dbReference>
<dbReference type="AlphaFoldDB" id="A0A1E5RBF3"/>
<protein>
    <submittedName>
        <fullName evidence="1">54S ribosomal protein L20, mitochondrial</fullName>
    </submittedName>
</protein>
<dbReference type="InterPro" id="IPR024388">
    <property type="entry name" value="Ribosomal_mL58"/>
</dbReference>
<evidence type="ECO:0000313" key="2">
    <source>
        <dbReference type="Proteomes" id="UP000095728"/>
    </source>
</evidence>
<keyword evidence="1" id="KW-0687">Ribonucleoprotein</keyword>
<dbReference type="InParanoid" id="A0A1E5RBF3"/>
<comment type="caution">
    <text evidence="1">The sequence shown here is derived from an EMBL/GenBank/DDBJ whole genome shotgun (WGS) entry which is preliminary data.</text>
</comment>
<dbReference type="Proteomes" id="UP000095728">
    <property type="component" value="Unassembled WGS sequence"/>
</dbReference>
<sequence length="209" mass="23724">MFRRYLSTSIKAQGEKKLSKFIHSDEEIGMQVLKGSPTIYNADKSASNYKGYLKAKVPKGFYYHPAQSSNTGSVNSETIPVSFMSSNDPRKTLPHIIKQNAFNKKISELAPPVLPSKSSLAGSKTYHLEPKDVQEIQKLRLSNPDKYTRKTLAKMFNVSPLFISIVSSASKERLKEMDRRLNIIKNGWSEKRTLARDDRIKRKALWTTA</sequence>
<dbReference type="OrthoDB" id="6021263at2759"/>